<evidence type="ECO:0000313" key="3">
    <source>
        <dbReference type="Proteomes" id="UP000198795"/>
    </source>
</evidence>
<name>A0A1H0T6Q6_9HYPH</name>
<accession>A0A1H0T6Q6</accession>
<evidence type="ECO:0000259" key="1">
    <source>
        <dbReference type="Pfam" id="PF13098"/>
    </source>
</evidence>
<proteinExistence type="predicted"/>
<dbReference type="EMBL" id="FNJC01000004">
    <property type="protein sequence ID" value="SDP49146.1"/>
    <property type="molecule type" value="Genomic_DNA"/>
</dbReference>
<evidence type="ECO:0000313" key="2">
    <source>
        <dbReference type="EMBL" id="SDP49146.1"/>
    </source>
</evidence>
<feature type="domain" description="Thioredoxin-like fold" evidence="1">
    <location>
        <begin position="93"/>
        <end position="177"/>
    </location>
</feature>
<keyword evidence="3" id="KW-1185">Reference proteome</keyword>
<dbReference type="InterPro" id="IPR041737">
    <property type="entry name" value="SoxW"/>
</dbReference>
<sequence>MALLAVPGEGYGMPLSAPGGKVHKMLLRRLRIGVTLGVLVLGAGIPATASDLPPPIGVEEPAAAPIKGEDGIYHQPWFNTASFLDLREDFEEARKAGKRFAVIFEQRGCVYCVKMHTEVLSKRYINDYVRENFTILQFDMWGAREVTDFDGTAMPEKKLAERWGVMFTPTIVFFKDDLSGLDGKWGQPLEVTRMNLGIGAGTFYDMFVWIDHKIYEQDRNFQRFHLARYNEREALAEAKKKDAASRPSN</sequence>
<dbReference type="InterPro" id="IPR012336">
    <property type="entry name" value="Thioredoxin-like_fold"/>
</dbReference>
<dbReference type="CDD" id="cd02951">
    <property type="entry name" value="SoxW"/>
    <property type="match status" value="1"/>
</dbReference>
<dbReference type="InterPro" id="IPR036249">
    <property type="entry name" value="Thioredoxin-like_sf"/>
</dbReference>
<dbReference type="SUPFAM" id="SSF52833">
    <property type="entry name" value="Thioredoxin-like"/>
    <property type="match status" value="1"/>
</dbReference>
<dbReference type="Gene3D" id="3.40.30.10">
    <property type="entry name" value="Glutaredoxin"/>
    <property type="match status" value="1"/>
</dbReference>
<protein>
    <submittedName>
        <fullName evidence="2">Alkylhydroperoxidase AhpD family core domain-containing protein</fullName>
    </submittedName>
</protein>
<reference evidence="2 3" key="1">
    <citation type="submission" date="2016-10" db="EMBL/GenBank/DDBJ databases">
        <authorList>
            <person name="Varghese N."/>
            <person name="Submissions S."/>
        </authorList>
    </citation>
    <scope>NUCLEOTIDE SEQUENCE [LARGE SCALE GENOMIC DNA]</scope>
    <source>
        <strain evidence="2 3">CGMCC 1.6497</strain>
    </source>
</reference>
<dbReference type="Pfam" id="PF13098">
    <property type="entry name" value="Thioredoxin_2"/>
    <property type="match status" value="1"/>
</dbReference>
<organism evidence="2 3">
    <name type="scientific">Filomicrobium insigne</name>
    <dbReference type="NCBI Taxonomy" id="418854"/>
    <lineage>
        <taxon>Bacteria</taxon>
        <taxon>Pseudomonadati</taxon>
        <taxon>Pseudomonadota</taxon>
        <taxon>Alphaproteobacteria</taxon>
        <taxon>Hyphomicrobiales</taxon>
        <taxon>Hyphomicrobiaceae</taxon>
        <taxon>Filomicrobium</taxon>
    </lineage>
</organism>
<gene>
    <name evidence="2" type="ORF">SAMN04488061_3168</name>
</gene>
<comment type="caution">
    <text evidence="2">The sequence shown here is derived from an EMBL/GenBank/DDBJ whole genome shotgun (WGS) entry which is preliminary data.</text>
</comment>
<dbReference type="RefSeq" id="WP_170832493.1">
    <property type="nucleotide sequence ID" value="NZ_FNJC01000004.1"/>
</dbReference>
<dbReference type="Proteomes" id="UP000198795">
    <property type="component" value="Unassembled WGS sequence"/>
</dbReference>